<keyword evidence="2" id="KW-1185">Reference proteome</keyword>
<dbReference type="Proteomes" id="UP000824540">
    <property type="component" value="Unassembled WGS sequence"/>
</dbReference>
<organism evidence="1 2">
    <name type="scientific">Albula glossodonta</name>
    <name type="common">roundjaw bonefish</name>
    <dbReference type="NCBI Taxonomy" id="121402"/>
    <lineage>
        <taxon>Eukaryota</taxon>
        <taxon>Metazoa</taxon>
        <taxon>Chordata</taxon>
        <taxon>Craniata</taxon>
        <taxon>Vertebrata</taxon>
        <taxon>Euteleostomi</taxon>
        <taxon>Actinopterygii</taxon>
        <taxon>Neopterygii</taxon>
        <taxon>Teleostei</taxon>
        <taxon>Albuliformes</taxon>
        <taxon>Albulidae</taxon>
        <taxon>Albula</taxon>
    </lineage>
</organism>
<dbReference type="GO" id="GO:0007601">
    <property type="term" value="P:visual perception"/>
    <property type="evidence" value="ECO:0007669"/>
    <property type="project" value="TreeGrafter"/>
</dbReference>
<dbReference type="GO" id="GO:0001965">
    <property type="term" value="F:G-protein alpha-subunit binding"/>
    <property type="evidence" value="ECO:0007669"/>
    <property type="project" value="TreeGrafter"/>
</dbReference>
<dbReference type="AlphaFoldDB" id="A0A8T2PSQ6"/>
<dbReference type="GO" id="GO:0007605">
    <property type="term" value="P:sensory perception of sound"/>
    <property type="evidence" value="ECO:0007669"/>
    <property type="project" value="TreeGrafter"/>
</dbReference>
<dbReference type="GO" id="GO:0071277">
    <property type="term" value="P:cellular response to calcium ion"/>
    <property type="evidence" value="ECO:0007669"/>
    <property type="project" value="TreeGrafter"/>
</dbReference>
<dbReference type="PANTHER" id="PTHR46682:SF1">
    <property type="entry name" value="ADHESION G-PROTEIN COUPLED RECEPTOR V1"/>
    <property type="match status" value="1"/>
</dbReference>
<dbReference type="EMBL" id="JAFBMS010000002">
    <property type="protein sequence ID" value="KAG9354346.1"/>
    <property type="molecule type" value="Genomic_DNA"/>
</dbReference>
<evidence type="ECO:0000313" key="1">
    <source>
        <dbReference type="EMBL" id="KAG9354346.1"/>
    </source>
</evidence>
<gene>
    <name evidence="1" type="ORF">JZ751_001052</name>
</gene>
<comment type="caution">
    <text evidence="1">The sequence shown here is derived from an EMBL/GenBank/DDBJ whole genome shotgun (WGS) entry which is preliminary data.</text>
</comment>
<dbReference type="GO" id="GO:0016020">
    <property type="term" value="C:membrane"/>
    <property type="evidence" value="ECO:0007669"/>
    <property type="project" value="InterPro"/>
</dbReference>
<dbReference type="PANTHER" id="PTHR46682">
    <property type="entry name" value="ADHESION G-PROTEIN COUPLED RECEPTOR V1"/>
    <property type="match status" value="1"/>
</dbReference>
<dbReference type="InterPro" id="IPR026919">
    <property type="entry name" value="ADGRV1"/>
</dbReference>
<evidence type="ECO:0000313" key="2">
    <source>
        <dbReference type="Proteomes" id="UP000824540"/>
    </source>
</evidence>
<dbReference type="GO" id="GO:0005737">
    <property type="term" value="C:cytoplasm"/>
    <property type="evidence" value="ECO:0007669"/>
    <property type="project" value="TreeGrafter"/>
</dbReference>
<dbReference type="GO" id="GO:0032420">
    <property type="term" value="C:stereocilium"/>
    <property type="evidence" value="ECO:0007669"/>
    <property type="project" value="TreeGrafter"/>
</dbReference>
<proteinExistence type="predicted"/>
<dbReference type="GO" id="GO:0004930">
    <property type="term" value="F:G protein-coupled receptor activity"/>
    <property type="evidence" value="ECO:0007669"/>
    <property type="project" value="InterPro"/>
</dbReference>
<name>A0A8T2PSQ6_9TELE</name>
<dbReference type="GO" id="GO:0010855">
    <property type="term" value="F:adenylate cyclase inhibitor activity"/>
    <property type="evidence" value="ECO:0007669"/>
    <property type="project" value="TreeGrafter"/>
</dbReference>
<protein>
    <submittedName>
        <fullName evidence="1">Uncharacterized protein</fullName>
    </submittedName>
</protein>
<reference evidence="1" key="1">
    <citation type="thesis" date="2021" institute="BYU ScholarsArchive" country="Provo, UT, USA">
        <title>Applications of and Algorithms for Genome Assembly and Genomic Analyses with an Emphasis on Marine Teleosts.</title>
        <authorList>
            <person name="Pickett B.D."/>
        </authorList>
    </citation>
    <scope>NUCLEOTIDE SEQUENCE</scope>
    <source>
        <strain evidence="1">HI-2016</strain>
    </source>
</reference>
<accession>A0A8T2PSQ6</accession>
<dbReference type="OrthoDB" id="2324346at2759"/>
<sequence>MAELNLEGICFLVSAFRGRVLSEESCAALGLFSHYFHLSQFSWMLLQPRPTHPLDDVTASALEIGCETAKYPLWCSWGPGQCVSTSDLKSQGHD</sequence>